<dbReference type="Pfam" id="PF07428">
    <property type="entry name" value="Tri3"/>
    <property type="match status" value="1"/>
</dbReference>
<dbReference type="GO" id="GO:0016407">
    <property type="term" value="F:acetyltransferase activity"/>
    <property type="evidence" value="ECO:0007669"/>
    <property type="project" value="InterPro"/>
</dbReference>
<dbReference type="Proteomes" id="UP000235786">
    <property type="component" value="Unassembled WGS sequence"/>
</dbReference>
<organism evidence="3 4">
    <name type="scientific">Hyaloscypha variabilis (strain UAMH 11265 / GT02V1 / F)</name>
    <name type="common">Meliniomyces variabilis</name>
    <dbReference type="NCBI Taxonomy" id="1149755"/>
    <lineage>
        <taxon>Eukaryota</taxon>
        <taxon>Fungi</taxon>
        <taxon>Dikarya</taxon>
        <taxon>Ascomycota</taxon>
        <taxon>Pezizomycotina</taxon>
        <taxon>Leotiomycetes</taxon>
        <taxon>Helotiales</taxon>
        <taxon>Hyaloscyphaceae</taxon>
        <taxon>Hyaloscypha</taxon>
        <taxon>Hyaloscypha variabilis</taxon>
    </lineage>
</organism>
<comment type="similarity">
    <text evidence="1">Belongs to the trichothecene O-acetyltransferase family.</text>
</comment>
<dbReference type="EMBL" id="KZ613941">
    <property type="protein sequence ID" value="PMD43833.1"/>
    <property type="molecule type" value="Genomic_DNA"/>
</dbReference>
<dbReference type="Gene3D" id="3.30.559.10">
    <property type="entry name" value="Chloramphenicol acetyltransferase-like domain"/>
    <property type="match status" value="1"/>
</dbReference>
<dbReference type="Gene3D" id="3.30.559.30">
    <property type="entry name" value="Nonribosomal peptide synthetase, condensation domain"/>
    <property type="match status" value="1"/>
</dbReference>
<evidence type="ECO:0000313" key="3">
    <source>
        <dbReference type="EMBL" id="PMD43833.1"/>
    </source>
</evidence>
<accession>A0A2J6RZ91</accession>
<sequence>MGSNTHLLWHETAPHEYGREIDEAEQLYTSLAKTWAGTGHTYFAITAYTGLSIPVTASESVTELETRIDDSFRYAWKRLRYDHPTLAARVEYDLFTKSCRKIYRSPRNDSEVNEWLEETLKFVNTGEEGLEFVNSDQVVGRFATLHILTPRQTSSQSSLKKDIVFRSHHDVIDGIGTLILFNNLLHHTVEAFNSPNDHSDIVFGDEHQNLSPPLRIASDIPLIPTQSQAEKFSEIKTANKAAAEGGEILSIPFNANITMPRRSQRIATHLSAAETHALLSKCKAAGVTITQAFHAAIALAVRDVQKREDQERKAKYLSYLLANLRAACEPPYNSSSHAVAVYHCTSANNLVVNLTIPAANASTPTAQPAEEFLQVLKQVKAFYQSFNPDSDYFAIVPSLFASSTPLYPEEPCPVPPPKMSPSVSLSSMGVVDKIIQPEYGRFEVEEPWVIGAEYSTGLGLFLGTWKGVLCLSSAYNEAFHSRDEVVSFLLRVNNIVLEGLEVNTLAGE</sequence>
<dbReference type="AlphaFoldDB" id="A0A2J6RZ91"/>
<evidence type="ECO:0000256" key="2">
    <source>
        <dbReference type="ARBA" id="ARBA00022679"/>
    </source>
</evidence>
<dbReference type="SUPFAM" id="SSF52777">
    <property type="entry name" value="CoA-dependent acyltransferases"/>
    <property type="match status" value="1"/>
</dbReference>
<dbReference type="InterPro" id="IPR023213">
    <property type="entry name" value="CAT-like_dom_sf"/>
</dbReference>
<dbReference type="GO" id="GO:0043386">
    <property type="term" value="P:mycotoxin biosynthetic process"/>
    <property type="evidence" value="ECO:0007669"/>
    <property type="project" value="InterPro"/>
</dbReference>
<keyword evidence="2" id="KW-0808">Transferase</keyword>
<evidence type="ECO:0008006" key="5">
    <source>
        <dbReference type="Google" id="ProtNLM"/>
    </source>
</evidence>
<keyword evidence="4" id="KW-1185">Reference proteome</keyword>
<proteinExistence type="inferred from homology"/>
<evidence type="ECO:0000313" key="4">
    <source>
        <dbReference type="Proteomes" id="UP000235786"/>
    </source>
</evidence>
<protein>
    <recommendedName>
        <fullName evidence="5">CoA-dependent acyltransferase</fullName>
    </recommendedName>
</protein>
<dbReference type="OrthoDB" id="2548233at2759"/>
<dbReference type="PANTHER" id="PTHR42034:SF1">
    <property type="entry name" value="CONDENSATION DOMAIN-CONTAINING PROTEIN"/>
    <property type="match status" value="1"/>
</dbReference>
<name>A0A2J6RZ91_HYAVF</name>
<dbReference type="PANTHER" id="PTHR42034">
    <property type="entry name" value="CHROMOSOME 7, WHOLE GENOME SHOTGUN SEQUENCE-RELATED"/>
    <property type="match status" value="1"/>
</dbReference>
<reference evidence="3 4" key="1">
    <citation type="submission" date="2016-04" db="EMBL/GenBank/DDBJ databases">
        <title>A degradative enzymes factory behind the ericoid mycorrhizal symbiosis.</title>
        <authorList>
            <consortium name="DOE Joint Genome Institute"/>
            <person name="Martino E."/>
            <person name="Morin E."/>
            <person name="Grelet G."/>
            <person name="Kuo A."/>
            <person name="Kohler A."/>
            <person name="Daghino S."/>
            <person name="Barry K."/>
            <person name="Choi C."/>
            <person name="Cichocki N."/>
            <person name="Clum A."/>
            <person name="Copeland A."/>
            <person name="Hainaut M."/>
            <person name="Haridas S."/>
            <person name="Labutti K."/>
            <person name="Lindquist E."/>
            <person name="Lipzen A."/>
            <person name="Khouja H.-R."/>
            <person name="Murat C."/>
            <person name="Ohm R."/>
            <person name="Olson A."/>
            <person name="Spatafora J."/>
            <person name="Veneault-Fourrey C."/>
            <person name="Henrissat B."/>
            <person name="Grigoriev I."/>
            <person name="Martin F."/>
            <person name="Perotto S."/>
        </authorList>
    </citation>
    <scope>NUCLEOTIDE SEQUENCE [LARGE SCALE GENOMIC DNA]</scope>
    <source>
        <strain evidence="3 4">F</strain>
    </source>
</reference>
<dbReference type="InterPro" id="IPR009992">
    <property type="entry name" value="Tri3/Sat12/Sat16/Mac1"/>
</dbReference>
<gene>
    <name evidence="3" type="ORF">L207DRAFT_508635</name>
</gene>
<evidence type="ECO:0000256" key="1">
    <source>
        <dbReference type="ARBA" id="ARBA00006439"/>
    </source>
</evidence>